<accession>A0AAF0IFZ5</accession>
<keyword evidence="6" id="KW-0931">ER-Golgi transport</keyword>
<comment type="subcellular location">
    <subcellularLocation>
        <location evidence="10">Endoplasmic reticulum membrane</location>
        <topology evidence="10">Single-pass type II membrane protein</topology>
    </subcellularLocation>
    <subcellularLocation>
        <location evidence="10">Golgi apparatus membrane</location>
        <topology evidence="10">Single-pass type II membrane protein</topology>
    </subcellularLocation>
</comment>
<dbReference type="AlphaFoldDB" id="A0AAF0IFZ5"/>
<evidence type="ECO:0000256" key="10">
    <source>
        <dbReference type="RuleBase" id="RU369019"/>
    </source>
</evidence>
<dbReference type="GO" id="GO:0005085">
    <property type="term" value="F:guanyl-nucleotide exchange factor activity"/>
    <property type="evidence" value="ECO:0007669"/>
    <property type="project" value="InterPro"/>
</dbReference>
<evidence type="ECO:0000256" key="4">
    <source>
        <dbReference type="ARBA" id="ARBA00022737"/>
    </source>
</evidence>
<dbReference type="GO" id="GO:0006888">
    <property type="term" value="P:endoplasmic reticulum to Golgi vesicle-mediated transport"/>
    <property type="evidence" value="ECO:0007669"/>
    <property type="project" value="UniProtKB-UniRule"/>
</dbReference>
<keyword evidence="13" id="KW-1185">Reference proteome</keyword>
<proteinExistence type="inferred from homology"/>
<dbReference type="PANTHER" id="PTHR23284:SF0">
    <property type="entry name" value="PROLACTIN REGULATORY ELEMENT-BINDING PROTEIN"/>
    <property type="match status" value="1"/>
</dbReference>
<dbReference type="FunFam" id="2.130.10.10:FF:001559">
    <property type="entry name" value="Uncharacterized protein"/>
    <property type="match status" value="1"/>
</dbReference>
<evidence type="ECO:0000256" key="2">
    <source>
        <dbReference type="ARBA" id="ARBA00022574"/>
    </source>
</evidence>
<keyword evidence="1 10" id="KW-0813">Transport</keyword>
<evidence type="ECO:0000256" key="3">
    <source>
        <dbReference type="ARBA" id="ARBA00022692"/>
    </source>
</evidence>
<dbReference type="GO" id="GO:0003400">
    <property type="term" value="P:regulation of COPII vesicle coating"/>
    <property type="evidence" value="ECO:0007669"/>
    <property type="project" value="UniProtKB-UniRule"/>
</dbReference>
<keyword evidence="5 10" id="KW-0256">Endoplasmic reticulum</keyword>
<keyword evidence="7 10" id="KW-0653">Protein transport</keyword>
<dbReference type="InterPro" id="IPR045260">
    <property type="entry name" value="Sec12-like"/>
</dbReference>
<dbReference type="Proteomes" id="UP001219355">
    <property type="component" value="Chromosome 1"/>
</dbReference>
<dbReference type="InterPro" id="IPR015943">
    <property type="entry name" value="WD40/YVTN_repeat-like_dom_sf"/>
</dbReference>
<evidence type="ECO:0000256" key="7">
    <source>
        <dbReference type="ARBA" id="ARBA00022927"/>
    </source>
</evidence>
<keyword evidence="2 10" id="KW-0853">WD repeat</keyword>
<reference evidence="12" key="1">
    <citation type="submission" date="2023-03" db="EMBL/GenBank/DDBJ databases">
        <title>Emydomyces testavorans Genome Sequence.</title>
        <authorList>
            <person name="Hoyer L."/>
        </authorList>
    </citation>
    <scope>NUCLEOTIDE SEQUENCE</scope>
    <source>
        <strain evidence="12">16-2883</strain>
    </source>
</reference>
<dbReference type="PANTHER" id="PTHR23284">
    <property type="entry name" value="PROLACTIN REGULATORY ELEMENT BINDING PROTEIN"/>
    <property type="match status" value="1"/>
</dbReference>
<dbReference type="GO" id="GO:0000139">
    <property type="term" value="C:Golgi membrane"/>
    <property type="evidence" value="ECO:0007669"/>
    <property type="project" value="UniProtKB-SubCell"/>
</dbReference>
<keyword evidence="9" id="KW-0472">Membrane</keyword>
<evidence type="ECO:0000256" key="5">
    <source>
        <dbReference type="ARBA" id="ARBA00022824"/>
    </source>
</evidence>
<dbReference type="GO" id="GO:0005789">
    <property type="term" value="C:endoplasmic reticulum membrane"/>
    <property type="evidence" value="ECO:0007669"/>
    <property type="project" value="UniProtKB-SubCell"/>
</dbReference>
<dbReference type="Gene3D" id="2.130.10.10">
    <property type="entry name" value="YVTN repeat-like/Quinoprotein amine dehydrogenase"/>
    <property type="match status" value="1"/>
</dbReference>
<evidence type="ECO:0000256" key="6">
    <source>
        <dbReference type="ARBA" id="ARBA00022892"/>
    </source>
</evidence>
<sequence length="636" mass="69158">MAPNIPSSKITLSCPLFAADFDPQNNGLLLVGGGGGEGHSGIGNKIACVPGSQPAAFLLNTSHPDKIAELVEIGLSQDEDSVMSLGVAQSSNDSLIAFAGINSSQDEQKEDNNQHLRSFKVDYPRKQAQTASSGGEDDTVAQSKTHSQTTPLSRISLFRTRALKGKKDQETYQRILRFSPWKGATAPRTAAIATGLAPQGEIVLFNANTFTPQESDVLGRVTLGNQEEAEDLDLLDIDSEGKFKFTYTNSSSVYLCDLSTSKKAKSLEIQCIYTVPSEGGKKLKIRAVRFLSATSLVLLLNSTDRSGCELAIVSLQGSQGSIIRRRRLNRSMKIGVGLDVCHLPSSSTGERQHVLAVSGSDQSIELFTLDYSPERGFGKLYHYLVLRDIHPFSLTKIAFSNFIPPPHPVTSGAKPQYIKLASVSVGNTAVVHTFPLSSYPADSKRPRYVLVTPGPSEILQNLFSIIMALVVVALGAFFLQAFTEIRGGVPPVLGAKDWLHPRLRELIARPYMFDDERSGKAHIYSLRTSSASTVTQATETPVIQTSTPPFRDLLSSKDDSQTLIIQDHGEHVHVQTHTGEGELPKGRKWEDLPHEEREAWKAKLVKAGHWAAEEGETILKGVLFGELAGFVGRAML</sequence>
<evidence type="ECO:0000256" key="9">
    <source>
        <dbReference type="ARBA" id="ARBA00023136"/>
    </source>
</evidence>
<gene>
    <name evidence="12" type="ORF">PRK78_001930</name>
</gene>
<dbReference type="GO" id="GO:0015031">
    <property type="term" value="P:protein transport"/>
    <property type="evidence" value="ECO:0007669"/>
    <property type="project" value="UniProtKB-KW"/>
</dbReference>
<feature type="region of interest" description="Disordered" evidence="11">
    <location>
        <begin position="120"/>
        <end position="148"/>
    </location>
</feature>
<comment type="function">
    <text evidence="10">Guanine nucleotide-exchange factor (GEF) required for the formation or budding of transport vesicles from the ER.</text>
</comment>
<comment type="similarity">
    <text evidence="10">Belongs to the WD repeat SEC12 family.</text>
</comment>
<keyword evidence="8" id="KW-1133">Transmembrane helix</keyword>
<keyword evidence="3" id="KW-0812">Transmembrane</keyword>
<protein>
    <recommendedName>
        <fullName evidence="10">Guanine nucleotide-exchange factor SEC12</fullName>
    </recommendedName>
</protein>
<name>A0AAF0IFZ5_9EURO</name>
<dbReference type="EMBL" id="CP120627">
    <property type="protein sequence ID" value="WEW56485.1"/>
    <property type="molecule type" value="Genomic_DNA"/>
</dbReference>
<evidence type="ECO:0000313" key="12">
    <source>
        <dbReference type="EMBL" id="WEW56485.1"/>
    </source>
</evidence>
<evidence type="ECO:0000256" key="11">
    <source>
        <dbReference type="SAM" id="MobiDB-lite"/>
    </source>
</evidence>
<evidence type="ECO:0000256" key="8">
    <source>
        <dbReference type="ARBA" id="ARBA00022989"/>
    </source>
</evidence>
<keyword evidence="4 10" id="KW-0677">Repeat</keyword>
<evidence type="ECO:0000256" key="1">
    <source>
        <dbReference type="ARBA" id="ARBA00022448"/>
    </source>
</evidence>
<organism evidence="12 13">
    <name type="scientific">Emydomyces testavorans</name>
    <dbReference type="NCBI Taxonomy" id="2070801"/>
    <lineage>
        <taxon>Eukaryota</taxon>
        <taxon>Fungi</taxon>
        <taxon>Dikarya</taxon>
        <taxon>Ascomycota</taxon>
        <taxon>Pezizomycotina</taxon>
        <taxon>Eurotiomycetes</taxon>
        <taxon>Eurotiomycetidae</taxon>
        <taxon>Onygenales</taxon>
        <taxon>Nannizziopsiaceae</taxon>
        <taxon>Emydomyces</taxon>
    </lineage>
</organism>
<evidence type="ECO:0000313" key="13">
    <source>
        <dbReference type="Proteomes" id="UP001219355"/>
    </source>
</evidence>